<organism evidence="1 3">
    <name type="scientific">Medicago truncatula</name>
    <name type="common">Barrel medic</name>
    <name type="synonym">Medicago tribuloides</name>
    <dbReference type="NCBI Taxonomy" id="3880"/>
    <lineage>
        <taxon>Eukaryota</taxon>
        <taxon>Viridiplantae</taxon>
        <taxon>Streptophyta</taxon>
        <taxon>Embryophyta</taxon>
        <taxon>Tracheophyta</taxon>
        <taxon>Spermatophyta</taxon>
        <taxon>Magnoliopsida</taxon>
        <taxon>eudicotyledons</taxon>
        <taxon>Gunneridae</taxon>
        <taxon>Pentapetalae</taxon>
        <taxon>rosids</taxon>
        <taxon>fabids</taxon>
        <taxon>Fabales</taxon>
        <taxon>Fabaceae</taxon>
        <taxon>Papilionoideae</taxon>
        <taxon>50 kb inversion clade</taxon>
        <taxon>NPAAA clade</taxon>
        <taxon>Hologalegina</taxon>
        <taxon>IRL clade</taxon>
        <taxon>Trifolieae</taxon>
        <taxon>Medicago</taxon>
    </lineage>
</organism>
<dbReference type="PaxDb" id="3880-AES65732"/>
<reference evidence="2" key="3">
    <citation type="submission" date="2015-04" db="UniProtKB">
        <authorList>
            <consortium name="EnsemblPlants"/>
        </authorList>
    </citation>
    <scope>IDENTIFICATION</scope>
    <source>
        <strain evidence="2">cv. Jemalong A17</strain>
    </source>
</reference>
<evidence type="ECO:0000313" key="2">
    <source>
        <dbReference type="EnsemblPlants" id="KEH37816"/>
    </source>
</evidence>
<evidence type="ECO:0000313" key="3">
    <source>
        <dbReference type="Proteomes" id="UP000002051"/>
    </source>
</evidence>
<sequence length="102" mass="11271">MGLGEFLRKTVTWPYCYSSLASRVTILAVASDEDHRSPREQELLASRVAPRSSPWRTSLLAVASVGRELARFCVFELASRLASCPISEALLGFCDLLSHVMI</sequence>
<accession>A0A072V865</accession>
<dbReference type="HOGENOM" id="CLU_2281585_0_0_1"/>
<keyword evidence="3" id="KW-1185">Reference proteome</keyword>
<reference evidence="1 3" key="2">
    <citation type="journal article" date="2014" name="BMC Genomics">
        <title>An improved genome release (version Mt4.0) for the model legume Medicago truncatula.</title>
        <authorList>
            <person name="Tang H."/>
            <person name="Krishnakumar V."/>
            <person name="Bidwell S."/>
            <person name="Rosen B."/>
            <person name="Chan A."/>
            <person name="Zhou S."/>
            <person name="Gentzbittel L."/>
            <person name="Childs K.L."/>
            <person name="Yandell M."/>
            <person name="Gundlach H."/>
            <person name="Mayer K.F."/>
            <person name="Schwartz D.C."/>
            <person name="Town C.D."/>
        </authorList>
    </citation>
    <scope>GENOME REANNOTATION</scope>
    <source>
        <strain evidence="1">A17</strain>
        <strain evidence="2 3">cv. Jemalong A17</strain>
    </source>
</reference>
<evidence type="ECO:0000313" key="1">
    <source>
        <dbReference type="EMBL" id="KEH37816.1"/>
    </source>
</evidence>
<dbReference type="EMBL" id="CM001218">
    <property type="protein sequence ID" value="KEH37816.1"/>
    <property type="molecule type" value="Genomic_DNA"/>
</dbReference>
<name>A0A072V865_MEDTR</name>
<dbReference type="EnsemblPlants" id="KEH37816">
    <property type="protein sequence ID" value="KEH37816"/>
    <property type="gene ID" value="MTR_2g048223"/>
</dbReference>
<reference evidence="1 3" key="1">
    <citation type="journal article" date="2011" name="Nature">
        <title>The Medicago genome provides insight into the evolution of rhizobial symbioses.</title>
        <authorList>
            <person name="Young N.D."/>
            <person name="Debelle F."/>
            <person name="Oldroyd G.E."/>
            <person name="Geurts R."/>
            <person name="Cannon S.B."/>
            <person name="Udvardi M.K."/>
            <person name="Benedito V.A."/>
            <person name="Mayer K.F."/>
            <person name="Gouzy J."/>
            <person name="Schoof H."/>
            <person name="Van de Peer Y."/>
            <person name="Proost S."/>
            <person name="Cook D.R."/>
            <person name="Meyers B.C."/>
            <person name="Spannagl M."/>
            <person name="Cheung F."/>
            <person name="De Mita S."/>
            <person name="Krishnakumar V."/>
            <person name="Gundlach H."/>
            <person name="Zhou S."/>
            <person name="Mudge J."/>
            <person name="Bharti A.K."/>
            <person name="Murray J.D."/>
            <person name="Naoumkina M.A."/>
            <person name="Rosen B."/>
            <person name="Silverstein K.A."/>
            <person name="Tang H."/>
            <person name="Rombauts S."/>
            <person name="Zhao P.X."/>
            <person name="Zhou P."/>
            <person name="Barbe V."/>
            <person name="Bardou P."/>
            <person name="Bechner M."/>
            <person name="Bellec A."/>
            <person name="Berger A."/>
            <person name="Berges H."/>
            <person name="Bidwell S."/>
            <person name="Bisseling T."/>
            <person name="Choisne N."/>
            <person name="Couloux A."/>
            <person name="Denny R."/>
            <person name="Deshpande S."/>
            <person name="Dai X."/>
            <person name="Doyle J.J."/>
            <person name="Dudez A.M."/>
            <person name="Farmer A.D."/>
            <person name="Fouteau S."/>
            <person name="Franken C."/>
            <person name="Gibelin C."/>
            <person name="Gish J."/>
            <person name="Goldstein S."/>
            <person name="Gonzalez A.J."/>
            <person name="Green P.J."/>
            <person name="Hallab A."/>
            <person name="Hartog M."/>
            <person name="Hua A."/>
            <person name="Humphray S.J."/>
            <person name="Jeong D.H."/>
            <person name="Jing Y."/>
            <person name="Jocker A."/>
            <person name="Kenton S.M."/>
            <person name="Kim D.J."/>
            <person name="Klee K."/>
            <person name="Lai H."/>
            <person name="Lang C."/>
            <person name="Lin S."/>
            <person name="Macmil S.L."/>
            <person name="Magdelenat G."/>
            <person name="Matthews L."/>
            <person name="McCorrison J."/>
            <person name="Monaghan E.L."/>
            <person name="Mun J.H."/>
            <person name="Najar F.Z."/>
            <person name="Nicholson C."/>
            <person name="Noirot C."/>
            <person name="O'Bleness M."/>
            <person name="Paule C.R."/>
            <person name="Poulain J."/>
            <person name="Prion F."/>
            <person name="Qin B."/>
            <person name="Qu C."/>
            <person name="Retzel E.F."/>
            <person name="Riddle C."/>
            <person name="Sallet E."/>
            <person name="Samain S."/>
            <person name="Samson N."/>
            <person name="Sanders I."/>
            <person name="Saurat O."/>
            <person name="Scarpelli C."/>
            <person name="Schiex T."/>
            <person name="Segurens B."/>
            <person name="Severin A.J."/>
            <person name="Sherrier D.J."/>
            <person name="Shi R."/>
            <person name="Sims S."/>
            <person name="Singer S.R."/>
            <person name="Sinharoy S."/>
            <person name="Sterck L."/>
            <person name="Viollet A."/>
            <person name="Wang B.B."/>
            <person name="Wang K."/>
            <person name="Wang M."/>
            <person name="Wang X."/>
            <person name="Warfsmann J."/>
            <person name="Weissenbach J."/>
            <person name="White D.D."/>
            <person name="White J.D."/>
            <person name="Wiley G.B."/>
            <person name="Wincker P."/>
            <person name="Xing Y."/>
            <person name="Yang L."/>
            <person name="Yao Z."/>
            <person name="Ying F."/>
            <person name="Zhai J."/>
            <person name="Zhou L."/>
            <person name="Zuber A."/>
            <person name="Denarie J."/>
            <person name="Dixon R.A."/>
            <person name="May G.D."/>
            <person name="Schwartz D.C."/>
            <person name="Rogers J."/>
            <person name="Quetier F."/>
            <person name="Town C.D."/>
            <person name="Roe B.A."/>
        </authorList>
    </citation>
    <scope>NUCLEOTIDE SEQUENCE [LARGE SCALE GENOMIC DNA]</scope>
    <source>
        <strain evidence="1">A17</strain>
        <strain evidence="2 3">cv. Jemalong A17</strain>
    </source>
</reference>
<protein>
    <submittedName>
        <fullName evidence="1 2">Uncharacterized protein</fullName>
    </submittedName>
</protein>
<gene>
    <name evidence="1" type="ordered locus">MTR_2g048223</name>
</gene>
<dbReference type="Proteomes" id="UP000002051">
    <property type="component" value="Chromosome 2"/>
</dbReference>
<proteinExistence type="predicted"/>
<dbReference type="AlphaFoldDB" id="A0A072V865"/>